<feature type="transmembrane region" description="Helical" evidence="1">
    <location>
        <begin position="33"/>
        <end position="55"/>
    </location>
</feature>
<organism evidence="2 3">
    <name type="scientific">Actinacidiphila alni</name>
    <dbReference type="NCBI Taxonomy" id="380248"/>
    <lineage>
        <taxon>Bacteria</taxon>
        <taxon>Bacillati</taxon>
        <taxon>Actinomycetota</taxon>
        <taxon>Actinomycetes</taxon>
        <taxon>Kitasatosporales</taxon>
        <taxon>Streptomycetaceae</taxon>
        <taxon>Actinacidiphila</taxon>
    </lineage>
</organism>
<proteinExistence type="predicted"/>
<dbReference type="AlphaFoldDB" id="A0A1I2JMP4"/>
<dbReference type="STRING" id="380248.SAMN05216251_11828"/>
<keyword evidence="1" id="KW-0812">Transmembrane</keyword>
<dbReference type="Proteomes" id="UP000199323">
    <property type="component" value="Unassembled WGS sequence"/>
</dbReference>
<keyword evidence="1" id="KW-1133">Transmembrane helix</keyword>
<reference evidence="2 3" key="1">
    <citation type="submission" date="2016-10" db="EMBL/GenBank/DDBJ databases">
        <authorList>
            <person name="de Groot N.N."/>
        </authorList>
    </citation>
    <scope>NUCLEOTIDE SEQUENCE [LARGE SCALE GENOMIC DNA]</scope>
    <source>
        <strain evidence="2 3">CGMCC 4.3510</strain>
    </source>
</reference>
<evidence type="ECO:0000256" key="1">
    <source>
        <dbReference type="SAM" id="Phobius"/>
    </source>
</evidence>
<sequence>MNDVVTSEPASLSLVVVLGIITVLFVRSREVPWWQAALIALFGFYVALTPAVYMVSELVQWVLARFQG</sequence>
<keyword evidence="3" id="KW-1185">Reference proteome</keyword>
<name>A0A1I2JMP4_9ACTN</name>
<protein>
    <submittedName>
        <fullName evidence="2">Uncharacterized protein</fullName>
    </submittedName>
</protein>
<feature type="transmembrane region" description="Helical" evidence="1">
    <location>
        <begin position="6"/>
        <end position="26"/>
    </location>
</feature>
<keyword evidence="1" id="KW-0472">Membrane</keyword>
<dbReference type="RefSeq" id="WP_245796368.1">
    <property type="nucleotide sequence ID" value="NZ_FONG01000018.1"/>
</dbReference>
<evidence type="ECO:0000313" key="3">
    <source>
        <dbReference type="Proteomes" id="UP000199323"/>
    </source>
</evidence>
<accession>A0A1I2JMP4</accession>
<evidence type="ECO:0000313" key="2">
    <source>
        <dbReference type="EMBL" id="SFF54046.1"/>
    </source>
</evidence>
<dbReference type="EMBL" id="FONG01000018">
    <property type="protein sequence ID" value="SFF54046.1"/>
    <property type="molecule type" value="Genomic_DNA"/>
</dbReference>
<gene>
    <name evidence="2" type="ORF">SAMN05216251_11828</name>
</gene>